<dbReference type="CDD" id="cd00761">
    <property type="entry name" value="Glyco_tranf_GTA_type"/>
    <property type="match status" value="1"/>
</dbReference>
<accession>A0ABV9UBY2</accession>
<dbReference type="InterPro" id="IPR029044">
    <property type="entry name" value="Nucleotide-diphossugar_trans"/>
</dbReference>
<dbReference type="EMBL" id="JBHSIT010000019">
    <property type="protein sequence ID" value="MFC4913704.1"/>
    <property type="molecule type" value="Genomic_DNA"/>
</dbReference>
<evidence type="ECO:0000313" key="1">
    <source>
        <dbReference type="EMBL" id="MFC4913704.1"/>
    </source>
</evidence>
<dbReference type="SUPFAM" id="SSF53448">
    <property type="entry name" value="Nucleotide-diphospho-sugar transferases"/>
    <property type="match status" value="1"/>
</dbReference>
<sequence>MPLISIITAAHARSATYLPETAKAIEAVKLPEGWDLEWVVQEDGADPKLRGFFASIPYAEYDAAGRQLGIALTRNLALTRASGVLLQALDQDDILLPEIFTTLIPHFTERGIHWAIGQADDLLPDGTRKPYPSPIPFGLKRPGEVNEFAEADGGNWPIHGAALMLRTATFRALGGWTGIPYDDELATFAALSQICEGYYDEAITWLYRHHPDQIHRTNGARQLSAAGRRIALQRAVAVQATGMTFSSEPAGAFVNERPVHVGEITKDTTLGA</sequence>
<organism evidence="1 2">
    <name type="scientific">Actinomadura gamaensis</name>
    <dbReference type="NCBI Taxonomy" id="1763541"/>
    <lineage>
        <taxon>Bacteria</taxon>
        <taxon>Bacillati</taxon>
        <taxon>Actinomycetota</taxon>
        <taxon>Actinomycetes</taxon>
        <taxon>Streptosporangiales</taxon>
        <taxon>Thermomonosporaceae</taxon>
        <taxon>Actinomadura</taxon>
    </lineage>
</organism>
<evidence type="ECO:0000313" key="2">
    <source>
        <dbReference type="Proteomes" id="UP001595872"/>
    </source>
</evidence>
<proteinExistence type="predicted"/>
<keyword evidence="2" id="KW-1185">Reference proteome</keyword>
<gene>
    <name evidence="1" type="ORF">ACFPCY_40865</name>
</gene>
<comment type="caution">
    <text evidence="1">The sequence shown here is derived from an EMBL/GenBank/DDBJ whole genome shotgun (WGS) entry which is preliminary data.</text>
</comment>
<dbReference type="Gene3D" id="3.90.550.10">
    <property type="entry name" value="Spore Coat Polysaccharide Biosynthesis Protein SpsA, Chain A"/>
    <property type="match status" value="1"/>
</dbReference>
<dbReference type="RefSeq" id="WP_378264879.1">
    <property type="nucleotide sequence ID" value="NZ_JBHSIT010000019.1"/>
</dbReference>
<dbReference type="Proteomes" id="UP001595872">
    <property type="component" value="Unassembled WGS sequence"/>
</dbReference>
<protein>
    <recommendedName>
        <fullName evidence="3">Glycosyltransferase</fullName>
    </recommendedName>
</protein>
<name>A0ABV9UBY2_9ACTN</name>
<reference evidence="2" key="1">
    <citation type="journal article" date="2019" name="Int. J. Syst. Evol. Microbiol.">
        <title>The Global Catalogue of Microorganisms (GCM) 10K type strain sequencing project: providing services to taxonomists for standard genome sequencing and annotation.</title>
        <authorList>
            <consortium name="The Broad Institute Genomics Platform"/>
            <consortium name="The Broad Institute Genome Sequencing Center for Infectious Disease"/>
            <person name="Wu L."/>
            <person name="Ma J."/>
        </authorList>
    </citation>
    <scope>NUCLEOTIDE SEQUENCE [LARGE SCALE GENOMIC DNA]</scope>
    <source>
        <strain evidence="2">KLKA75</strain>
    </source>
</reference>
<evidence type="ECO:0008006" key="3">
    <source>
        <dbReference type="Google" id="ProtNLM"/>
    </source>
</evidence>